<dbReference type="Proteomes" id="UP001515100">
    <property type="component" value="Unassembled WGS sequence"/>
</dbReference>
<evidence type="ECO:0000256" key="2">
    <source>
        <dbReference type="ARBA" id="ARBA00023125"/>
    </source>
</evidence>
<evidence type="ECO:0000259" key="4">
    <source>
        <dbReference type="PROSITE" id="PS50949"/>
    </source>
</evidence>
<dbReference type="Gene3D" id="3.40.1410.10">
    <property type="entry name" value="Chorismate lyase-like"/>
    <property type="match status" value="1"/>
</dbReference>
<keyword evidence="6" id="KW-1185">Reference proteome</keyword>
<sequence length="235" mass="25786">MTQTDDARLPLHARTHDDLLRRIRAGEWPHDVPLPSEGELAAEYGISVGTMRRVLGTLTSDGLVERRQGRGTFVRRAAFEHSLARFFRAGDRVPASRILDRQRVAAPADVAHALGSSGEVLHLLRLRLLDDEPYLVEDIWLPLPAFEPVAVAALDDLGDLLYPAYERLTGLVVAAATEDLSVVTASADDAVVLGCADASPLVRVERSARSVTGQVLEHRISRGPASRFHYRMEIS</sequence>
<dbReference type="CDD" id="cd07377">
    <property type="entry name" value="WHTH_GntR"/>
    <property type="match status" value="1"/>
</dbReference>
<dbReference type="Pfam" id="PF00392">
    <property type="entry name" value="GntR"/>
    <property type="match status" value="1"/>
</dbReference>
<feature type="domain" description="HTH gntR-type" evidence="4">
    <location>
        <begin position="9"/>
        <end position="77"/>
    </location>
</feature>
<organism evidence="5 6">
    <name type="scientific">Aeromicrobium fastidiosum</name>
    <dbReference type="NCBI Taxonomy" id="52699"/>
    <lineage>
        <taxon>Bacteria</taxon>
        <taxon>Bacillati</taxon>
        <taxon>Actinomycetota</taxon>
        <taxon>Actinomycetes</taxon>
        <taxon>Propionibacteriales</taxon>
        <taxon>Nocardioidaceae</taxon>
        <taxon>Aeromicrobium</taxon>
    </lineage>
</organism>
<dbReference type="Gene3D" id="1.10.10.10">
    <property type="entry name" value="Winged helix-like DNA-binding domain superfamily/Winged helix DNA-binding domain"/>
    <property type="match status" value="1"/>
</dbReference>
<dbReference type="InterPro" id="IPR050679">
    <property type="entry name" value="Bact_HTH_transcr_reg"/>
</dbReference>
<proteinExistence type="predicted"/>
<accession>A0A641AQD1</accession>
<dbReference type="PANTHER" id="PTHR44846:SF1">
    <property type="entry name" value="MANNOSYL-D-GLYCERATE TRANSPORT_METABOLISM SYSTEM REPRESSOR MNGR-RELATED"/>
    <property type="match status" value="1"/>
</dbReference>
<dbReference type="GO" id="GO:0003700">
    <property type="term" value="F:DNA-binding transcription factor activity"/>
    <property type="evidence" value="ECO:0007669"/>
    <property type="project" value="InterPro"/>
</dbReference>
<keyword evidence="3" id="KW-0804">Transcription</keyword>
<keyword evidence="1" id="KW-0805">Transcription regulation</keyword>
<dbReference type="InterPro" id="IPR036388">
    <property type="entry name" value="WH-like_DNA-bd_sf"/>
</dbReference>
<dbReference type="RefSeq" id="WP_129180633.1">
    <property type="nucleotide sequence ID" value="NZ_JAGIOG010000001.1"/>
</dbReference>
<dbReference type="SUPFAM" id="SSF46785">
    <property type="entry name" value="Winged helix' DNA-binding domain"/>
    <property type="match status" value="1"/>
</dbReference>
<dbReference type="OrthoDB" id="8584262at2"/>
<name>A0A641AQD1_9ACTN</name>
<dbReference type="GO" id="GO:0045892">
    <property type="term" value="P:negative regulation of DNA-templated transcription"/>
    <property type="evidence" value="ECO:0007669"/>
    <property type="project" value="TreeGrafter"/>
</dbReference>
<keyword evidence="2" id="KW-0238">DNA-binding</keyword>
<dbReference type="InterPro" id="IPR028978">
    <property type="entry name" value="Chorismate_lyase_/UTRA_dom_sf"/>
</dbReference>
<dbReference type="EMBL" id="SDPP02000001">
    <property type="protein sequence ID" value="KAA1380300.1"/>
    <property type="molecule type" value="Genomic_DNA"/>
</dbReference>
<dbReference type="PANTHER" id="PTHR44846">
    <property type="entry name" value="MANNOSYL-D-GLYCERATE TRANSPORT/METABOLISM SYSTEM REPRESSOR MNGR-RELATED"/>
    <property type="match status" value="1"/>
</dbReference>
<evidence type="ECO:0000256" key="1">
    <source>
        <dbReference type="ARBA" id="ARBA00023015"/>
    </source>
</evidence>
<dbReference type="InterPro" id="IPR011663">
    <property type="entry name" value="UTRA"/>
</dbReference>
<dbReference type="SMART" id="SM00866">
    <property type="entry name" value="UTRA"/>
    <property type="match status" value="1"/>
</dbReference>
<dbReference type="InterPro" id="IPR036390">
    <property type="entry name" value="WH_DNA-bd_sf"/>
</dbReference>
<reference evidence="5" key="1">
    <citation type="submission" date="2019-09" db="EMBL/GenBank/DDBJ databases">
        <authorList>
            <person name="Li J."/>
        </authorList>
    </citation>
    <scope>NUCLEOTIDE SEQUENCE [LARGE SCALE GENOMIC DNA]</scope>
    <source>
        <strain evidence="5">NRBC 14897</strain>
    </source>
</reference>
<dbReference type="PROSITE" id="PS50949">
    <property type="entry name" value="HTH_GNTR"/>
    <property type="match status" value="1"/>
</dbReference>
<dbReference type="SMART" id="SM00345">
    <property type="entry name" value="HTH_GNTR"/>
    <property type="match status" value="1"/>
</dbReference>
<evidence type="ECO:0000313" key="5">
    <source>
        <dbReference type="EMBL" id="KAA1380300.1"/>
    </source>
</evidence>
<dbReference type="InterPro" id="IPR000524">
    <property type="entry name" value="Tscrpt_reg_HTH_GntR"/>
</dbReference>
<evidence type="ECO:0000313" key="6">
    <source>
        <dbReference type="Proteomes" id="UP001515100"/>
    </source>
</evidence>
<comment type="caution">
    <text evidence="5">The sequence shown here is derived from an EMBL/GenBank/DDBJ whole genome shotgun (WGS) entry which is preliminary data.</text>
</comment>
<gene>
    <name evidence="5" type="ORF">ESP62_003645</name>
</gene>
<protein>
    <submittedName>
        <fullName evidence="5">GntR family transcriptional regulator</fullName>
    </submittedName>
</protein>
<dbReference type="GO" id="GO:0003677">
    <property type="term" value="F:DNA binding"/>
    <property type="evidence" value="ECO:0007669"/>
    <property type="project" value="UniProtKB-KW"/>
</dbReference>
<evidence type="ECO:0000256" key="3">
    <source>
        <dbReference type="ARBA" id="ARBA00023163"/>
    </source>
</evidence>
<dbReference type="PRINTS" id="PR00035">
    <property type="entry name" value="HTHGNTR"/>
</dbReference>
<dbReference type="SUPFAM" id="SSF64288">
    <property type="entry name" value="Chorismate lyase-like"/>
    <property type="match status" value="1"/>
</dbReference>
<dbReference type="Pfam" id="PF07702">
    <property type="entry name" value="UTRA"/>
    <property type="match status" value="1"/>
</dbReference>
<dbReference type="AlphaFoldDB" id="A0A641AQD1"/>